<dbReference type="PANTHER" id="PTHR42678">
    <property type="entry name" value="AMIDASE"/>
    <property type="match status" value="1"/>
</dbReference>
<accession>A0ABR6B855</accession>
<protein>
    <submittedName>
        <fullName evidence="2">Amidase</fullName>
        <ecNumber evidence="2">3.5.1.4</ecNumber>
    </submittedName>
</protein>
<keyword evidence="3" id="KW-1185">Reference proteome</keyword>
<dbReference type="GO" id="GO:0004040">
    <property type="term" value="F:amidase activity"/>
    <property type="evidence" value="ECO:0007669"/>
    <property type="project" value="UniProtKB-EC"/>
</dbReference>
<feature type="domain" description="Amidase" evidence="1">
    <location>
        <begin position="26"/>
        <end position="463"/>
    </location>
</feature>
<evidence type="ECO:0000313" key="2">
    <source>
        <dbReference type="EMBL" id="MBA8922927.1"/>
    </source>
</evidence>
<dbReference type="EC" id="3.5.1.4" evidence="2"/>
<reference evidence="2 3" key="1">
    <citation type="submission" date="2020-08" db="EMBL/GenBank/DDBJ databases">
        <title>Genomic Encyclopedia of Archaeal and Bacterial Type Strains, Phase II (KMG-II): from individual species to whole genera.</title>
        <authorList>
            <person name="Goeker M."/>
        </authorList>
    </citation>
    <scope>NUCLEOTIDE SEQUENCE [LARGE SCALE GENOMIC DNA]</scope>
    <source>
        <strain evidence="2 3">DSM 43850</strain>
    </source>
</reference>
<dbReference type="EMBL" id="JACJID010000001">
    <property type="protein sequence ID" value="MBA8922927.1"/>
    <property type="molecule type" value="Genomic_DNA"/>
</dbReference>
<evidence type="ECO:0000259" key="1">
    <source>
        <dbReference type="Pfam" id="PF01425"/>
    </source>
</evidence>
<dbReference type="Proteomes" id="UP000517916">
    <property type="component" value="Unassembled WGS sequence"/>
</dbReference>
<sequence>MLDEFEEATIGQLRARLDAGELSAVELTRHYLDRIERLNPELLAVLETNPDALAEAAALDAGPNRGPLHGIPVLLKDTIETADRMHTTAGSQALLGSRPAQDATVAAQLRAAGAVLLGKTNLTTWITGSSGWSPRGGQCRNPYHLDRSPNGSSAGSAVGVAANLCAAALGVETVGSILGPASVNCVVGLKPTVGLTSRAGLIPGVHSMDSIGPLTRTVADAARMLSVLTGVDPRDPATRASRPQEDYTRFLDADGLRGARIGVVRGYFGFNDHADAVAESALKVLADSGAVLVDEVPLPTPDELMRHGMVLGTVQFREAKHYKDAYLAQTPGEHPRSLAELIEYNREHADVQLRHFGQESLELVNGFSADLDVEYREALATLHRLTRDEGIDAALGAHGLDALVMPTMGPPWMIDLVNGDPEVMGSSLVPGFAGYPAISVPAGFVRGLPVGVTFAAGAWSEPVLIRLAHAFEQANPVRRVPTFARGL</sequence>
<gene>
    <name evidence="2" type="ORF">BC739_000124</name>
</gene>
<dbReference type="Gene3D" id="3.90.1300.10">
    <property type="entry name" value="Amidase signature (AS) domain"/>
    <property type="match status" value="1"/>
</dbReference>
<proteinExistence type="predicted"/>
<keyword evidence="2" id="KW-0378">Hydrolase</keyword>
<dbReference type="InterPro" id="IPR036928">
    <property type="entry name" value="AS_sf"/>
</dbReference>
<comment type="caution">
    <text evidence="2">The sequence shown here is derived from an EMBL/GenBank/DDBJ whole genome shotgun (WGS) entry which is preliminary data.</text>
</comment>
<organism evidence="2 3">
    <name type="scientific">Kutzneria viridogrisea</name>
    <dbReference type="NCBI Taxonomy" id="47990"/>
    <lineage>
        <taxon>Bacteria</taxon>
        <taxon>Bacillati</taxon>
        <taxon>Actinomycetota</taxon>
        <taxon>Actinomycetes</taxon>
        <taxon>Pseudonocardiales</taxon>
        <taxon>Pseudonocardiaceae</taxon>
        <taxon>Kutzneria</taxon>
    </lineage>
</organism>
<dbReference type="InterPro" id="IPR023631">
    <property type="entry name" value="Amidase_dom"/>
</dbReference>
<name>A0ABR6B855_9PSEU</name>
<dbReference type="SUPFAM" id="SSF75304">
    <property type="entry name" value="Amidase signature (AS) enzymes"/>
    <property type="match status" value="1"/>
</dbReference>
<evidence type="ECO:0000313" key="3">
    <source>
        <dbReference type="Proteomes" id="UP000517916"/>
    </source>
</evidence>
<dbReference type="Pfam" id="PF01425">
    <property type="entry name" value="Amidase"/>
    <property type="match status" value="1"/>
</dbReference>
<dbReference type="RefSeq" id="WP_025359426.1">
    <property type="nucleotide sequence ID" value="NZ_BAAABQ010000010.1"/>
</dbReference>
<dbReference type="PANTHER" id="PTHR42678:SF34">
    <property type="entry name" value="OS04G0183300 PROTEIN"/>
    <property type="match status" value="1"/>
</dbReference>